<protein>
    <submittedName>
        <fullName evidence="3">Uncharacterized protein</fullName>
    </submittedName>
</protein>
<proteinExistence type="predicted"/>
<dbReference type="VEuPathDB" id="VectorBase:ACUA029107"/>
<name>A0A2C9GUJ2_9DIPT</name>
<dbReference type="Proteomes" id="UP000075883">
    <property type="component" value="Unassembled WGS sequence"/>
</dbReference>
<evidence type="ECO:0000313" key="4">
    <source>
        <dbReference type="Proteomes" id="UP000075883"/>
    </source>
</evidence>
<keyword evidence="2" id="KW-0472">Membrane</keyword>
<evidence type="ECO:0000313" key="3">
    <source>
        <dbReference type="EnsemblMetazoa" id="ACUA029107-PA"/>
    </source>
</evidence>
<organism evidence="3 4">
    <name type="scientific">Anopheles culicifacies</name>
    <dbReference type="NCBI Taxonomy" id="139723"/>
    <lineage>
        <taxon>Eukaryota</taxon>
        <taxon>Metazoa</taxon>
        <taxon>Ecdysozoa</taxon>
        <taxon>Arthropoda</taxon>
        <taxon>Hexapoda</taxon>
        <taxon>Insecta</taxon>
        <taxon>Pterygota</taxon>
        <taxon>Neoptera</taxon>
        <taxon>Endopterygota</taxon>
        <taxon>Diptera</taxon>
        <taxon>Nematocera</taxon>
        <taxon>Culicoidea</taxon>
        <taxon>Culicidae</taxon>
        <taxon>Anophelinae</taxon>
        <taxon>Anopheles</taxon>
        <taxon>culicifacies species complex</taxon>
    </lineage>
</organism>
<feature type="transmembrane region" description="Helical" evidence="2">
    <location>
        <begin position="21"/>
        <end position="39"/>
    </location>
</feature>
<keyword evidence="2" id="KW-0812">Transmembrane</keyword>
<reference evidence="3" key="2">
    <citation type="submission" date="2020-05" db="UniProtKB">
        <authorList>
            <consortium name="EnsemblMetazoa"/>
        </authorList>
    </citation>
    <scope>IDENTIFICATION</scope>
    <source>
        <strain evidence="3">A-37</strain>
    </source>
</reference>
<keyword evidence="4" id="KW-1185">Reference proteome</keyword>
<dbReference type="EnsemblMetazoa" id="ACUA029107-RA">
    <property type="protein sequence ID" value="ACUA029107-PA"/>
    <property type="gene ID" value="ACUA029107"/>
</dbReference>
<dbReference type="AlphaFoldDB" id="A0A2C9GUJ2"/>
<dbReference type="STRING" id="139723.A0A2C9GUJ2"/>
<accession>A0A2C9GUJ2</accession>
<evidence type="ECO:0000256" key="1">
    <source>
        <dbReference type="SAM" id="MobiDB-lite"/>
    </source>
</evidence>
<dbReference type="EMBL" id="AXCM01019126">
    <property type="status" value="NOT_ANNOTATED_CDS"/>
    <property type="molecule type" value="Genomic_DNA"/>
</dbReference>
<feature type="region of interest" description="Disordered" evidence="1">
    <location>
        <begin position="87"/>
        <end position="108"/>
    </location>
</feature>
<sequence>MPSSITVIINSDRSTVRNMKLILTILSTVGVAMVFALPARNHFGGGGGYQFSNGTGNSYNFSSPANSSAGIPRFGFKPPSGIPGFGNGQPAVGFPGFGNGQQNGGFPFNPSNGQGIGGFPNFGNNQQGGNFPFFR</sequence>
<reference evidence="4" key="1">
    <citation type="submission" date="2013-09" db="EMBL/GenBank/DDBJ databases">
        <title>The Genome Sequence of Anopheles culicifacies species A.</title>
        <authorList>
            <consortium name="The Broad Institute Genomics Platform"/>
            <person name="Neafsey D.E."/>
            <person name="Besansky N."/>
            <person name="Howell P."/>
            <person name="Walton C."/>
            <person name="Young S.K."/>
            <person name="Zeng Q."/>
            <person name="Gargeya S."/>
            <person name="Fitzgerald M."/>
            <person name="Haas B."/>
            <person name="Abouelleil A."/>
            <person name="Allen A.W."/>
            <person name="Alvarado L."/>
            <person name="Arachchi H.M."/>
            <person name="Berlin A.M."/>
            <person name="Chapman S.B."/>
            <person name="Gainer-Dewar J."/>
            <person name="Goldberg J."/>
            <person name="Griggs A."/>
            <person name="Gujja S."/>
            <person name="Hansen M."/>
            <person name="Howarth C."/>
            <person name="Imamovic A."/>
            <person name="Ireland A."/>
            <person name="Larimer J."/>
            <person name="McCowan C."/>
            <person name="Murphy C."/>
            <person name="Pearson M."/>
            <person name="Poon T.W."/>
            <person name="Priest M."/>
            <person name="Roberts A."/>
            <person name="Saif S."/>
            <person name="Shea T."/>
            <person name="Sisk P."/>
            <person name="Sykes S."/>
            <person name="Wortman J."/>
            <person name="Nusbaum C."/>
            <person name="Birren B."/>
        </authorList>
    </citation>
    <scope>NUCLEOTIDE SEQUENCE [LARGE SCALE GENOMIC DNA]</scope>
    <source>
        <strain evidence="4">A-37</strain>
    </source>
</reference>
<keyword evidence="2" id="KW-1133">Transmembrane helix</keyword>
<evidence type="ECO:0000256" key="2">
    <source>
        <dbReference type="SAM" id="Phobius"/>
    </source>
</evidence>